<evidence type="ECO:0000259" key="1">
    <source>
        <dbReference type="SMART" id="SM00507"/>
    </source>
</evidence>
<accession>A0A1T4Z633</accession>
<proteinExistence type="predicted"/>
<dbReference type="SMART" id="SM00507">
    <property type="entry name" value="HNHc"/>
    <property type="match status" value="1"/>
</dbReference>
<reference evidence="3" key="1">
    <citation type="submission" date="2017-02" db="EMBL/GenBank/DDBJ databases">
        <authorList>
            <person name="Varghese N."/>
            <person name="Submissions S."/>
        </authorList>
    </citation>
    <scope>NUCLEOTIDE SEQUENCE [LARGE SCALE GENOMIC DNA]</scope>
    <source>
        <strain evidence="3">9H-4</strain>
    </source>
</reference>
<dbReference type="EMBL" id="LT796768">
    <property type="protein sequence ID" value="SKB09005.1"/>
    <property type="molecule type" value="Genomic_DNA"/>
</dbReference>
<evidence type="ECO:0000313" key="3">
    <source>
        <dbReference type="Proteomes" id="UP000191040"/>
    </source>
</evidence>
<dbReference type="Proteomes" id="UP000191040">
    <property type="component" value="Chromosome I"/>
</dbReference>
<dbReference type="AlphaFoldDB" id="A0A1T4Z633"/>
<keyword evidence="2" id="KW-0378">Hydrolase</keyword>
<keyword evidence="3" id="KW-1185">Reference proteome</keyword>
<dbReference type="STRING" id="1736691.SAMN06295964_2439"/>
<dbReference type="InterPro" id="IPR003615">
    <property type="entry name" value="HNH_nuc"/>
</dbReference>
<keyword evidence="2" id="KW-0255">Endonuclease</keyword>
<gene>
    <name evidence="2" type="ORF">SAMN06295964_2439</name>
</gene>
<dbReference type="OrthoDB" id="4426006at2"/>
<protein>
    <submittedName>
        <fullName evidence="2">HNH endonuclease</fullName>
    </submittedName>
</protein>
<organism evidence="2 3">
    <name type="scientific">Aeromicrobium choanae</name>
    <dbReference type="NCBI Taxonomy" id="1736691"/>
    <lineage>
        <taxon>Bacteria</taxon>
        <taxon>Bacillati</taxon>
        <taxon>Actinomycetota</taxon>
        <taxon>Actinomycetes</taxon>
        <taxon>Propionibacteriales</taxon>
        <taxon>Nocardioidaceae</taxon>
        <taxon>Aeromicrobium</taxon>
    </lineage>
</organism>
<dbReference type="Pfam" id="PF02720">
    <property type="entry name" value="DUF222"/>
    <property type="match status" value="1"/>
</dbReference>
<keyword evidence="2" id="KW-0540">Nuclease</keyword>
<dbReference type="RefSeq" id="WP_078700409.1">
    <property type="nucleotide sequence ID" value="NZ_LT796768.1"/>
</dbReference>
<feature type="domain" description="HNH nuclease" evidence="1">
    <location>
        <begin position="307"/>
        <end position="359"/>
    </location>
</feature>
<dbReference type="GO" id="GO:0004519">
    <property type="term" value="F:endonuclease activity"/>
    <property type="evidence" value="ECO:0007669"/>
    <property type="project" value="UniProtKB-KW"/>
</dbReference>
<dbReference type="InterPro" id="IPR003870">
    <property type="entry name" value="DUF222"/>
</dbReference>
<dbReference type="CDD" id="cd00085">
    <property type="entry name" value="HNHc"/>
    <property type="match status" value="1"/>
</dbReference>
<evidence type="ECO:0000313" key="2">
    <source>
        <dbReference type="EMBL" id="SKB09005.1"/>
    </source>
</evidence>
<sequence>MSWNRAVVTGDAVRRARAIAEFEEWEFVDSFHAQRVAEIDRTDEIPLSKDLARREVTLDLARALHVSEHQVWAMVSESATIADRVPGVWQSFRDGDIDAARVTAIADTAERLETPEAWAALEASAPAYAATHTIAELRSWLRRLRARLEPDETEAERARALEQRRVSITHNDDGTSWLNALLPTGLAVSVGERLRRAAKALAAVDPETGEQDRRTRDQKQADLVADWLTSCTGTSTDIRAEIAISIHATDLIGLTNGPGLTLEGEPVGPDWVRELAQSEHTVFRRLVLDPIGEVLDTTVLGYRPPESLRQALRWRDGTCRVAGCRAPVHETDLDHAKAYDSGGATTGSNLRCLCRKHHNMKSHGHLDDRFLDAPARHLERYAVAR</sequence>
<dbReference type="Gene3D" id="1.10.30.50">
    <property type="match status" value="1"/>
</dbReference>
<name>A0A1T4Z633_9ACTN</name>